<evidence type="ECO:0000256" key="2">
    <source>
        <dbReference type="ARBA" id="ARBA00004173"/>
    </source>
</evidence>
<keyword evidence="7" id="KW-0443">Lipid metabolism</keyword>
<comment type="cofactor">
    <cofactor evidence="1">
        <name>Mg(2+)</name>
        <dbReference type="ChEBI" id="CHEBI:18420"/>
    </cofactor>
</comment>
<dbReference type="AlphaFoldDB" id="A0A1S3INJ2"/>
<reference evidence="22" key="1">
    <citation type="submission" date="2025-08" db="UniProtKB">
        <authorList>
            <consortium name="RefSeq"/>
        </authorList>
    </citation>
    <scope>IDENTIFICATION</scope>
    <source>
        <tissue evidence="22">Gonads</tissue>
    </source>
</reference>
<evidence type="ECO:0000256" key="8">
    <source>
        <dbReference type="ARBA" id="ARBA00023128"/>
    </source>
</evidence>
<dbReference type="InterPro" id="IPR033749">
    <property type="entry name" value="Polyprenyl_synt_CS"/>
</dbReference>
<evidence type="ECO:0000256" key="10">
    <source>
        <dbReference type="ARBA" id="ARBA00050825"/>
    </source>
</evidence>
<name>A0A1S3INJ2_LINAN</name>
<dbReference type="Gene3D" id="1.10.600.10">
    <property type="entry name" value="Farnesyl Diphosphate Synthase"/>
    <property type="match status" value="1"/>
</dbReference>
<dbReference type="STRING" id="7574.A0A1S3INJ2"/>
<evidence type="ECO:0000256" key="9">
    <source>
        <dbReference type="ARBA" id="ARBA00023229"/>
    </source>
</evidence>
<comment type="function">
    <text evidence="12">Heterotetrameric enzyme that catalyzes the condensation of farnesyl diphosphate (FPP), which acts as a primer, and isopentenyl diphosphate (IPP) to produce prenyl diphosphates of varying chain lengths and participates in the determination of the side chain of ubiquinone. Supplies nona and decaprenyl diphosphate, the precursors for the side chain of the isoprenoid quinones ubiquinone-9 (Q9)and ubiquinone-10 (Q10) respectively. The enzyme adds isopentenyl diphosphate molecules sequentially to farnesyl diphosphate with trans stereochemistry.</text>
</comment>
<keyword evidence="9" id="KW-0414">Isoprene biosynthesis</keyword>
<comment type="subcellular location">
    <subcellularLocation>
        <location evidence="2">Mitochondrion</location>
    </subcellularLocation>
</comment>
<evidence type="ECO:0000256" key="18">
    <source>
        <dbReference type="ARBA" id="ARBA00083689"/>
    </source>
</evidence>
<keyword evidence="6" id="KW-0460">Magnesium</keyword>
<keyword evidence="4 20" id="KW-0808">Transferase</keyword>
<gene>
    <name evidence="22" type="primary">LOC106165829</name>
</gene>
<dbReference type="FunCoup" id="A0A1S3INJ2">
    <property type="interactions" value="166"/>
</dbReference>
<dbReference type="SFLD" id="SFLDS00005">
    <property type="entry name" value="Isoprenoid_Synthase_Type_I"/>
    <property type="match status" value="1"/>
</dbReference>
<dbReference type="CDD" id="cd00685">
    <property type="entry name" value="Trans_IPPS_HT"/>
    <property type="match status" value="1"/>
</dbReference>
<evidence type="ECO:0000256" key="4">
    <source>
        <dbReference type="ARBA" id="ARBA00022679"/>
    </source>
</evidence>
<dbReference type="GO" id="GO:0006744">
    <property type="term" value="P:ubiquinone biosynthetic process"/>
    <property type="evidence" value="ECO:0007669"/>
    <property type="project" value="TreeGrafter"/>
</dbReference>
<evidence type="ECO:0000256" key="13">
    <source>
        <dbReference type="ARBA" id="ARBA00064334"/>
    </source>
</evidence>
<dbReference type="PANTHER" id="PTHR12001:SF69">
    <property type="entry name" value="ALL TRANS-POLYPRENYL-DIPHOSPHATE SYNTHASE PDSS1"/>
    <property type="match status" value="1"/>
</dbReference>
<comment type="subunit">
    <text evidence="13">Heterotetramer composed of 2 PDSS1/DPS1 and 2 PDSS2/DLP1 subunits.</text>
</comment>
<dbReference type="FunFam" id="1.10.600.10:FF:000011">
    <property type="entry name" value="Decaprenyl diphosphate synthase subunit 1"/>
    <property type="match status" value="1"/>
</dbReference>
<dbReference type="RefSeq" id="XP_013399643.1">
    <property type="nucleotide sequence ID" value="XM_013544189.2"/>
</dbReference>
<accession>A0A1S3INJ2</accession>
<evidence type="ECO:0000256" key="19">
    <source>
        <dbReference type="ARBA" id="ARBA00084036"/>
    </source>
</evidence>
<evidence type="ECO:0000256" key="11">
    <source>
        <dbReference type="ARBA" id="ARBA00051100"/>
    </source>
</evidence>
<evidence type="ECO:0000256" key="6">
    <source>
        <dbReference type="ARBA" id="ARBA00022842"/>
    </source>
</evidence>
<keyword evidence="8" id="KW-0496">Mitochondrion</keyword>
<keyword evidence="5" id="KW-0479">Metal-binding</keyword>
<dbReference type="OrthoDB" id="9927103at2759"/>
<evidence type="ECO:0000256" key="12">
    <source>
        <dbReference type="ARBA" id="ARBA00057934"/>
    </source>
</evidence>
<dbReference type="EC" id="2.5.1.91" evidence="14"/>
<evidence type="ECO:0000313" key="21">
    <source>
        <dbReference type="Proteomes" id="UP000085678"/>
    </source>
</evidence>
<comment type="catalytic activity">
    <reaction evidence="11">
        <text>7 isopentenyl diphosphate + (2E,6E)-farnesyl diphosphate = all-trans-decaprenyl diphosphate + 7 diphosphate</text>
        <dbReference type="Rhea" id="RHEA:27802"/>
        <dbReference type="ChEBI" id="CHEBI:33019"/>
        <dbReference type="ChEBI" id="CHEBI:60721"/>
        <dbReference type="ChEBI" id="CHEBI:128769"/>
        <dbReference type="ChEBI" id="CHEBI:175763"/>
        <dbReference type="EC" id="2.5.1.91"/>
    </reaction>
    <physiologicalReaction direction="left-to-right" evidence="11">
        <dbReference type="Rhea" id="RHEA:27803"/>
    </physiologicalReaction>
</comment>
<evidence type="ECO:0000256" key="7">
    <source>
        <dbReference type="ARBA" id="ARBA00023098"/>
    </source>
</evidence>
<comment type="similarity">
    <text evidence="3 20">Belongs to the FPP/GGPP synthase family.</text>
</comment>
<evidence type="ECO:0000256" key="1">
    <source>
        <dbReference type="ARBA" id="ARBA00001946"/>
    </source>
</evidence>
<dbReference type="Proteomes" id="UP000085678">
    <property type="component" value="Unplaced"/>
</dbReference>
<dbReference type="SUPFAM" id="SSF48576">
    <property type="entry name" value="Terpenoid synthases"/>
    <property type="match status" value="1"/>
</dbReference>
<dbReference type="InParanoid" id="A0A1S3INJ2"/>
<evidence type="ECO:0000256" key="20">
    <source>
        <dbReference type="RuleBase" id="RU004466"/>
    </source>
</evidence>
<evidence type="ECO:0000256" key="17">
    <source>
        <dbReference type="ARBA" id="ARBA00083184"/>
    </source>
</evidence>
<dbReference type="Pfam" id="PF00348">
    <property type="entry name" value="polyprenyl_synt"/>
    <property type="match status" value="1"/>
</dbReference>
<sequence length="424" mass="47461">MASRVCLKCRCTQILPSFKRNLATGYLQSGQFCTFLLGFNRRHIQWSTRNNAVVNQGLPVFSKNVGAMKKDQHRQSFSHQTRSYSSSQHIPHIPEQLPSDVDPLKLVEKEVSLLTDDIRKELYNSAGSGDILEPAQYHFDGKGKSLRPMVVLLAAKACNIHEGINSILPSQQKIGMVAEMIHTASLVHDDVIDASDTRRGKPSVFKLWGQRKAILTGDFILSVSSQVLARIGNKEVVGVMSLILDDLVRGEFMQLGSKEDEEKRFNHYLKKTYKKTASLIANSCKSVAILSNCSDEIVEVLYNYGKHAGIAFQLIDDLLDFISNEELLGKPAAADLKLGLATAPVLFASQQYPELHAMIMRRFNEPGDVEKAWQLVNKSDGLEHTRSMARQHCKEAVFQINKLKDSVERRGLVAVTEKILSRQK</sequence>
<dbReference type="GO" id="GO:0046872">
    <property type="term" value="F:metal ion binding"/>
    <property type="evidence" value="ECO:0007669"/>
    <property type="project" value="UniProtKB-KW"/>
</dbReference>
<dbReference type="GO" id="GO:0097269">
    <property type="term" value="F:all-trans-decaprenyl-diphosphate synthase activity"/>
    <property type="evidence" value="ECO:0007669"/>
    <property type="project" value="UniProtKB-EC"/>
</dbReference>
<dbReference type="InterPro" id="IPR008949">
    <property type="entry name" value="Isoprenoid_synthase_dom_sf"/>
</dbReference>
<dbReference type="PANTHER" id="PTHR12001">
    <property type="entry name" value="GERANYLGERANYL PYROPHOSPHATE SYNTHASE"/>
    <property type="match status" value="1"/>
</dbReference>
<comment type="catalytic activity">
    <reaction evidence="10">
        <text>6 isopentenyl diphosphate + (2E,6E)-farnesyl diphosphate = all-trans-nonaprenyl diphosphate + 6 diphosphate</text>
        <dbReference type="Rhea" id="RHEA:55364"/>
        <dbReference type="ChEBI" id="CHEBI:33019"/>
        <dbReference type="ChEBI" id="CHEBI:58391"/>
        <dbReference type="ChEBI" id="CHEBI:128769"/>
        <dbReference type="ChEBI" id="CHEBI:175763"/>
    </reaction>
    <physiologicalReaction direction="left-to-right" evidence="10">
        <dbReference type="Rhea" id="RHEA:55365"/>
    </physiologicalReaction>
</comment>
<dbReference type="InterPro" id="IPR000092">
    <property type="entry name" value="Polyprenyl_synt"/>
</dbReference>
<dbReference type="GO" id="GO:0008299">
    <property type="term" value="P:isoprenoid biosynthetic process"/>
    <property type="evidence" value="ECO:0007669"/>
    <property type="project" value="UniProtKB-KW"/>
</dbReference>
<keyword evidence="21" id="KW-1185">Reference proteome</keyword>
<dbReference type="GO" id="GO:0032478">
    <property type="term" value="C:heterotetrameric polyprenyl diphosphate synthase complex"/>
    <property type="evidence" value="ECO:0007669"/>
    <property type="project" value="UniProtKB-ARBA"/>
</dbReference>
<evidence type="ECO:0000256" key="3">
    <source>
        <dbReference type="ARBA" id="ARBA00006706"/>
    </source>
</evidence>
<evidence type="ECO:0000256" key="16">
    <source>
        <dbReference type="ARBA" id="ARBA00080324"/>
    </source>
</evidence>
<evidence type="ECO:0000256" key="15">
    <source>
        <dbReference type="ARBA" id="ARBA00073240"/>
    </source>
</evidence>
<dbReference type="GeneID" id="106165829"/>
<dbReference type="PROSITE" id="PS00723">
    <property type="entry name" value="POLYPRENYL_SYNTHASE_1"/>
    <property type="match status" value="1"/>
</dbReference>
<protein>
    <recommendedName>
        <fullName evidence="15">All trans-polyprenyl-diphosphate synthase PDSS1</fullName>
        <ecNumber evidence="14">2.5.1.91</ecNumber>
    </recommendedName>
    <alternativeName>
        <fullName evidence="18">All-trans-decaprenyl-diphosphate synthase subunit 1</fullName>
    </alternativeName>
    <alternativeName>
        <fullName evidence="16">Decaprenyl-diphosphate synthase subunit 1</fullName>
    </alternativeName>
    <alternativeName>
        <fullName evidence="17">Solanesyl-diphosphate synthase subunit 1</fullName>
    </alternativeName>
    <alternativeName>
        <fullName evidence="19">Trans-prenyltransferase 1</fullName>
    </alternativeName>
</protein>
<evidence type="ECO:0000256" key="14">
    <source>
        <dbReference type="ARBA" id="ARBA00066510"/>
    </source>
</evidence>
<evidence type="ECO:0000313" key="22">
    <source>
        <dbReference type="RefSeq" id="XP_013399643.1"/>
    </source>
</evidence>
<organism evidence="21 22">
    <name type="scientific">Lingula anatina</name>
    <name type="common">Brachiopod</name>
    <name type="synonym">Lingula unguis</name>
    <dbReference type="NCBI Taxonomy" id="7574"/>
    <lineage>
        <taxon>Eukaryota</taxon>
        <taxon>Metazoa</taxon>
        <taxon>Spiralia</taxon>
        <taxon>Lophotrochozoa</taxon>
        <taxon>Brachiopoda</taxon>
        <taxon>Linguliformea</taxon>
        <taxon>Lingulata</taxon>
        <taxon>Lingulida</taxon>
        <taxon>Linguloidea</taxon>
        <taxon>Lingulidae</taxon>
        <taxon>Lingula</taxon>
    </lineage>
</organism>
<evidence type="ECO:0000256" key="5">
    <source>
        <dbReference type="ARBA" id="ARBA00022723"/>
    </source>
</evidence>
<proteinExistence type="inferred from homology"/>
<dbReference type="KEGG" id="lak:106165829"/>